<sequence length="264" mass="28991">MKWLIFVIFFFLIFDLGAALQCYSCIDGDENNPCDMANATSIATCPDLSEDGEICQVKIARDGTLTRGCGSGLNRSIGYSIYNGELYYRCIVEFCNSIDICYPNFTMPSLSLLTQPTMNPGFQNPGVQSPMIQNSRQANQGKSCYNCTNCATPQDSYAVDCGGPMSPCGLSWAMDGSMNRTCSGKSSNVTWGRMGGRMGAAPTLNPPTQMTVIDQQNGILSYQCFGNKCNNLQLQCYSMLNSANRPVIFTSIFIIFFAIFVFIY</sequence>
<dbReference type="Proteomes" id="UP000887540">
    <property type="component" value="Unplaced"/>
</dbReference>
<protein>
    <submittedName>
        <fullName evidence="4">Sodefrin-like factor</fullName>
    </submittedName>
</protein>
<keyword evidence="2" id="KW-0732">Signal</keyword>
<keyword evidence="1" id="KW-1133">Transmembrane helix</keyword>
<keyword evidence="1" id="KW-0472">Membrane</keyword>
<evidence type="ECO:0000313" key="4">
    <source>
        <dbReference type="WBParaSite" id="ACRNAN_scaffold13194.g27372.t1"/>
    </source>
</evidence>
<evidence type="ECO:0000256" key="2">
    <source>
        <dbReference type="SAM" id="SignalP"/>
    </source>
</evidence>
<name>A0A914CRI3_9BILA</name>
<reference evidence="4" key="1">
    <citation type="submission" date="2022-11" db="UniProtKB">
        <authorList>
            <consortium name="WormBaseParasite"/>
        </authorList>
    </citation>
    <scope>IDENTIFICATION</scope>
</reference>
<dbReference type="WBParaSite" id="ACRNAN_scaffold13194.g27372.t1">
    <property type="protein sequence ID" value="ACRNAN_scaffold13194.g27372.t1"/>
    <property type="gene ID" value="ACRNAN_scaffold13194.g27372"/>
</dbReference>
<feature type="transmembrane region" description="Helical" evidence="1">
    <location>
        <begin position="246"/>
        <end position="263"/>
    </location>
</feature>
<evidence type="ECO:0000256" key="1">
    <source>
        <dbReference type="SAM" id="Phobius"/>
    </source>
</evidence>
<keyword evidence="3" id="KW-1185">Reference proteome</keyword>
<feature type="signal peptide" evidence="2">
    <location>
        <begin position="1"/>
        <end position="19"/>
    </location>
</feature>
<dbReference type="AlphaFoldDB" id="A0A914CRI3"/>
<evidence type="ECO:0000313" key="3">
    <source>
        <dbReference type="Proteomes" id="UP000887540"/>
    </source>
</evidence>
<accession>A0A914CRI3</accession>
<organism evidence="3 4">
    <name type="scientific">Acrobeloides nanus</name>
    <dbReference type="NCBI Taxonomy" id="290746"/>
    <lineage>
        <taxon>Eukaryota</taxon>
        <taxon>Metazoa</taxon>
        <taxon>Ecdysozoa</taxon>
        <taxon>Nematoda</taxon>
        <taxon>Chromadorea</taxon>
        <taxon>Rhabditida</taxon>
        <taxon>Tylenchina</taxon>
        <taxon>Cephalobomorpha</taxon>
        <taxon>Cephaloboidea</taxon>
        <taxon>Cephalobidae</taxon>
        <taxon>Acrobeloides</taxon>
    </lineage>
</organism>
<feature type="chain" id="PRO_5037562992" evidence="2">
    <location>
        <begin position="20"/>
        <end position="264"/>
    </location>
</feature>
<keyword evidence="1" id="KW-0812">Transmembrane</keyword>
<proteinExistence type="predicted"/>